<dbReference type="SUPFAM" id="SSF82679">
    <property type="entry name" value="N-utilization substance G protein NusG, N-terminal domain"/>
    <property type="match status" value="1"/>
</dbReference>
<evidence type="ECO:0000313" key="7">
    <source>
        <dbReference type="Proteomes" id="UP000010146"/>
    </source>
</evidence>
<dbReference type="PANTHER" id="PTHR30265">
    <property type="entry name" value="RHO-INTERACTING TRANSCRIPTION TERMINATION FACTOR NUSG"/>
    <property type="match status" value="1"/>
</dbReference>
<dbReference type="Gene3D" id="2.30.30.30">
    <property type="match status" value="1"/>
</dbReference>
<proteinExistence type="predicted"/>
<reference evidence="6 7" key="1">
    <citation type="submission" date="2008-07" db="EMBL/GenBank/DDBJ databases">
        <authorList>
            <person name="Gonzalez J."/>
            <person name="Sokolova T."/>
            <person name="Ferriera S."/>
            <person name="Johnson J."/>
            <person name="Kravitz S."/>
            <person name="Beeson K."/>
            <person name="Sutton G."/>
            <person name="Rogers Y.-H."/>
            <person name="Friedman R."/>
            <person name="Frazier M."/>
            <person name="Venter J.C."/>
        </authorList>
    </citation>
    <scope>NUCLEOTIDE SEQUENCE [LARGE SCALE GENOMIC DNA]</scope>
    <source>
        <strain evidence="6 7">DSM 12653</strain>
    </source>
</reference>
<evidence type="ECO:0000259" key="4">
    <source>
        <dbReference type="SMART" id="SM00738"/>
    </source>
</evidence>
<dbReference type="InterPro" id="IPR014722">
    <property type="entry name" value="Rib_uL2_dom2"/>
</dbReference>
<evidence type="ECO:0000256" key="1">
    <source>
        <dbReference type="ARBA" id="ARBA00022814"/>
    </source>
</evidence>
<reference evidence="6 7" key="2">
    <citation type="journal article" date="2015" name="BMC Genomics">
        <title>Analysis of three genomes within the thermophilic bacterial species Caldanaerobacter subterraneus with a focus on carbon monoxide dehydrogenase evolution and hydrolase diversity.</title>
        <authorList>
            <person name="Sant'Anna F.H."/>
            <person name="Lebedinsky A.V."/>
            <person name="Sokolova T.G."/>
            <person name="Robb F.T."/>
            <person name="Gonzalez J.M."/>
        </authorList>
    </citation>
    <scope>NUCLEOTIDE SEQUENCE [LARGE SCALE GENOMIC DNA]</scope>
    <source>
        <strain evidence="6 7">DSM 12653</strain>
    </source>
</reference>
<dbReference type="SUPFAM" id="SSF50104">
    <property type="entry name" value="Translation proteins SH3-like domain"/>
    <property type="match status" value="1"/>
</dbReference>
<dbReference type="CDD" id="cd06091">
    <property type="entry name" value="KOW_NusG"/>
    <property type="match status" value="1"/>
</dbReference>
<dbReference type="EMBL" id="ABXP02000042">
    <property type="protein sequence ID" value="KKC30296.1"/>
    <property type="molecule type" value="Genomic_DNA"/>
</dbReference>
<dbReference type="InterPro" id="IPR008991">
    <property type="entry name" value="Translation_prot_SH3-like_sf"/>
</dbReference>
<organism evidence="6 7">
    <name type="scientific">Caldanaerobacter subterraneus subsp. pacificus DSM 12653</name>
    <dbReference type="NCBI Taxonomy" id="391606"/>
    <lineage>
        <taxon>Bacteria</taxon>
        <taxon>Bacillati</taxon>
        <taxon>Bacillota</taxon>
        <taxon>Clostridia</taxon>
        <taxon>Thermoanaerobacterales</taxon>
        <taxon>Thermoanaerobacteraceae</taxon>
        <taxon>Caldanaerobacter</taxon>
    </lineage>
</organism>
<reference evidence="7" key="3">
    <citation type="submission" date="2015-02" db="EMBL/GenBank/DDBJ databases">
        <title>Genome analysis of three genomes within the thermophilic hydrogenogenic bacterial species Caldanaerobacter subterraneus.</title>
        <authorList>
            <person name="Sant'Anna F.H."/>
            <person name="Lebedinsky A."/>
            <person name="Sokolova T."/>
            <person name="Robb F.T."/>
            <person name="Gonzalez J.M."/>
        </authorList>
    </citation>
    <scope>NUCLEOTIDE SEQUENCE [LARGE SCALE GENOMIC DNA]</scope>
    <source>
        <strain evidence="7">DSM 12653</strain>
    </source>
</reference>
<dbReference type="InterPro" id="IPR005824">
    <property type="entry name" value="KOW"/>
</dbReference>
<dbReference type="InterPro" id="IPR006645">
    <property type="entry name" value="NGN-like_dom"/>
</dbReference>
<evidence type="ECO:0000313" key="6">
    <source>
        <dbReference type="EMBL" id="KKC30296.1"/>
    </source>
</evidence>
<dbReference type="GO" id="GO:0006354">
    <property type="term" value="P:DNA-templated transcription elongation"/>
    <property type="evidence" value="ECO:0007669"/>
    <property type="project" value="InterPro"/>
</dbReference>
<dbReference type="AlphaFoldDB" id="A0A0F5PPG4"/>
<dbReference type="GO" id="GO:0031564">
    <property type="term" value="P:transcription antitermination"/>
    <property type="evidence" value="ECO:0007669"/>
    <property type="project" value="UniProtKB-KW"/>
</dbReference>
<evidence type="ECO:0000259" key="5">
    <source>
        <dbReference type="SMART" id="SM00739"/>
    </source>
</evidence>
<dbReference type="Proteomes" id="UP000010146">
    <property type="component" value="Unassembled WGS sequence"/>
</dbReference>
<protein>
    <submittedName>
        <fullName evidence="6">Transcription antiterminator</fullName>
    </submittedName>
</protein>
<comment type="caution">
    <text evidence="6">The sequence shown here is derived from an EMBL/GenBank/DDBJ whole genome shotgun (WGS) entry which is preliminary data.</text>
</comment>
<keyword evidence="3" id="KW-0804">Transcription</keyword>
<dbReference type="Gene3D" id="3.30.70.940">
    <property type="entry name" value="NusG, N-terminal domain"/>
    <property type="match status" value="1"/>
</dbReference>
<gene>
    <name evidence="6" type="ORF">CDSM653_00775</name>
</gene>
<dbReference type="Pfam" id="PF02357">
    <property type="entry name" value="NusG"/>
    <property type="match status" value="1"/>
</dbReference>
<dbReference type="SMART" id="SM00739">
    <property type="entry name" value="KOW"/>
    <property type="match status" value="1"/>
</dbReference>
<dbReference type="InterPro" id="IPR036735">
    <property type="entry name" value="NGN_dom_sf"/>
</dbReference>
<dbReference type="NCBIfam" id="NF033641">
    <property type="entry name" value="antiterm_LoaP"/>
    <property type="match status" value="1"/>
</dbReference>
<keyword evidence="2" id="KW-0805">Transcription regulation</keyword>
<dbReference type="CDD" id="cd08000">
    <property type="entry name" value="NGN"/>
    <property type="match status" value="1"/>
</dbReference>
<name>A0A0F5PPG4_9THEO</name>
<dbReference type="SMART" id="SM00738">
    <property type="entry name" value="NGN"/>
    <property type="match status" value="1"/>
</dbReference>
<dbReference type="RefSeq" id="WP_046159853.1">
    <property type="nucleotide sequence ID" value="NZ_ABXP02000042.1"/>
</dbReference>
<dbReference type="InterPro" id="IPR047663">
    <property type="entry name" value="Transcription_antiterm_LoaP"/>
</dbReference>
<evidence type="ECO:0000256" key="3">
    <source>
        <dbReference type="ARBA" id="ARBA00023163"/>
    </source>
</evidence>
<feature type="domain" description="KOW" evidence="5">
    <location>
        <begin position="114"/>
        <end position="141"/>
    </location>
</feature>
<feature type="domain" description="NusG-like N-terminal" evidence="4">
    <location>
        <begin position="1"/>
        <end position="103"/>
    </location>
</feature>
<dbReference type="PANTHER" id="PTHR30265:SF4">
    <property type="entry name" value="KOW MOTIF FAMILY PROTEIN, EXPRESSED"/>
    <property type="match status" value="1"/>
</dbReference>
<accession>A0A0F5PPG4</accession>
<evidence type="ECO:0000256" key="2">
    <source>
        <dbReference type="ARBA" id="ARBA00023015"/>
    </source>
</evidence>
<sequence length="171" mass="19515">MKMWYVLFTKSGCEEKVGKIIKKIWENEIEVLIPGGKIIERIKGEEKEKIKLLFPGYVFVKTEMTEAKYHEITSVLKQGVFLKEDKMPASVKEEEMRVILNLTGGSDLIDVSRGVKEGDRVKIIEGPLLGYEGFIQKVDKRKKRAKVIFKVAGEVKMVDLGLEIVEKMVLV</sequence>
<dbReference type="InterPro" id="IPR043425">
    <property type="entry name" value="NusG-like"/>
</dbReference>
<keyword evidence="1" id="KW-0889">Transcription antitermination</keyword>